<dbReference type="EMBL" id="BMAO01022912">
    <property type="protein sequence ID" value="GFQ85532.1"/>
    <property type="molecule type" value="Genomic_DNA"/>
</dbReference>
<accession>A0A8X6I177</accession>
<protein>
    <submittedName>
        <fullName evidence="2">Uncharacterized protein</fullName>
    </submittedName>
</protein>
<feature type="region of interest" description="Disordered" evidence="1">
    <location>
        <begin position="1"/>
        <end position="94"/>
    </location>
</feature>
<organism evidence="2 3">
    <name type="scientific">Trichonephila clavata</name>
    <name type="common">Joro spider</name>
    <name type="synonym">Nephila clavata</name>
    <dbReference type="NCBI Taxonomy" id="2740835"/>
    <lineage>
        <taxon>Eukaryota</taxon>
        <taxon>Metazoa</taxon>
        <taxon>Ecdysozoa</taxon>
        <taxon>Arthropoda</taxon>
        <taxon>Chelicerata</taxon>
        <taxon>Arachnida</taxon>
        <taxon>Araneae</taxon>
        <taxon>Araneomorphae</taxon>
        <taxon>Entelegynae</taxon>
        <taxon>Araneoidea</taxon>
        <taxon>Nephilidae</taxon>
        <taxon>Trichonephila</taxon>
    </lineage>
</organism>
<keyword evidence="3" id="KW-1185">Reference proteome</keyword>
<gene>
    <name evidence="2" type="ORF">TNCT_157501</name>
</gene>
<dbReference type="AlphaFoldDB" id="A0A8X6I177"/>
<feature type="compositionally biased region" description="Basic and acidic residues" evidence="1">
    <location>
        <begin position="1"/>
        <end position="26"/>
    </location>
</feature>
<evidence type="ECO:0000313" key="3">
    <source>
        <dbReference type="Proteomes" id="UP000887116"/>
    </source>
</evidence>
<name>A0A8X6I177_TRICU</name>
<evidence type="ECO:0000313" key="2">
    <source>
        <dbReference type="EMBL" id="GFQ85532.1"/>
    </source>
</evidence>
<evidence type="ECO:0000256" key="1">
    <source>
        <dbReference type="SAM" id="MobiDB-lite"/>
    </source>
</evidence>
<reference evidence="2" key="1">
    <citation type="submission" date="2020-07" db="EMBL/GenBank/DDBJ databases">
        <title>Multicomponent nature underlies the extraordinary mechanical properties of spider dragline silk.</title>
        <authorList>
            <person name="Kono N."/>
            <person name="Nakamura H."/>
            <person name="Mori M."/>
            <person name="Yoshida Y."/>
            <person name="Ohtoshi R."/>
            <person name="Malay A.D."/>
            <person name="Moran D.A.P."/>
            <person name="Tomita M."/>
            <person name="Numata K."/>
            <person name="Arakawa K."/>
        </authorList>
    </citation>
    <scope>NUCLEOTIDE SEQUENCE</scope>
</reference>
<comment type="caution">
    <text evidence="2">The sequence shown here is derived from an EMBL/GenBank/DDBJ whole genome shotgun (WGS) entry which is preliminary data.</text>
</comment>
<dbReference type="Proteomes" id="UP000887116">
    <property type="component" value="Unassembled WGS sequence"/>
</dbReference>
<proteinExistence type="predicted"/>
<sequence length="131" mass="14243">MERGSDRTPDQDRGIKVGRKSLEIRGKKAPSCAPARKSCGGIGKRTGNSERGHPVPPRVRIRRVSEGRRGSKSPRWRGPEARSTGGGPGGLRFALSDGPRGFLSFSGPWRASGDLGSPFPVFWEFLIFFPP</sequence>